<evidence type="ECO:0000256" key="1">
    <source>
        <dbReference type="ARBA" id="ARBA00008857"/>
    </source>
</evidence>
<sequence length="334" mass="38052">MNPSNNTDHVLGLAQAIATRIEKDIRAGHFDPILKSYYLVPKTDTSKPKTLLDLWDSWIPTLEISDTAKATHYRWVRTMISKYNPALTDISWLKRIGASQSTLKVRLGLIRSCCEWGVNQKYLEVNPYKHVKAQGNKPKEVKPFTFDEIRLIIEGFETLYPHYVPFVKFLITTGCRTSEVIGLRWQHVDLLRGEVVIKESLPRDVTGNGYTRVRKGTKTGSIRHLTLPEHLRSLLEDISPVDVNPDDLVFKSPSGKPIDSDGFRRYYWVRVLDHQGIPYRKPYTSRHTMASHAIEQGVPVTGVAYLLGHTDTTMVIKNYGHLINRPGLPELPIS</sequence>
<organism evidence="5 6">
    <name type="scientific">Nostoc minutum NIES-26</name>
    <dbReference type="NCBI Taxonomy" id="1844469"/>
    <lineage>
        <taxon>Bacteria</taxon>
        <taxon>Bacillati</taxon>
        <taxon>Cyanobacteriota</taxon>
        <taxon>Cyanophyceae</taxon>
        <taxon>Nostocales</taxon>
        <taxon>Nostocaceae</taxon>
        <taxon>Nostoc</taxon>
    </lineage>
</organism>
<feature type="domain" description="Tyr recombinase" evidence="4">
    <location>
        <begin position="139"/>
        <end position="333"/>
    </location>
</feature>
<dbReference type="InterPro" id="IPR010998">
    <property type="entry name" value="Integrase_recombinase_N"/>
</dbReference>
<reference evidence="5" key="1">
    <citation type="submission" date="2016-04" db="EMBL/GenBank/DDBJ databases">
        <authorList>
            <person name="Tabuchi Yagui T.R."/>
        </authorList>
    </citation>
    <scope>NUCLEOTIDE SEQUENCE [LARGE SCALE GENOMIC DNA]</scope>
    <source>
        <strain evidence="5">NIES-26</strain>
    </source>
</reference>
<dbReference type="InterPro" id="IPR002104">
    <property type="entry name" value="Integrase_catalytic"/>
</dbReference>
<keyword evidence="3" id="KW-0233">DNA recombination</keyword>
<dbReference type="Pfam" id="PF00589">
    <property type="entry name" value="Phage_integrase"/>
    <property type="match status" value="1"/>
</dbReference>
<dbReference type="GO" id="GO:0006310">
    <property type="term" value="P:DNA recombination"/>
    <property type="evidence" value="ECO:0007669"/>
    <property type="project" value="UniProtKB-KW"/>
</dbReference>
<proteinExistence type="inferred from homology"/>
<name>A0A367RNQ7_9NOSO</name>
<dbReference type="EMBL" id="LXQD01000131">
    <property type="protein sequence ID" value="RCJ36932.1"/>
    <property type="molecule type" value="Genomic_DNA"/>
</dbReference>
<accession>A0A367RNQ7</accession>
<dbReference type="CDD" id="cd01189">
    <property type="entry name" value="INT_ICEBs1_C_like"/>
    <property type="match status" value="1"/>
</dbReference>
<keyword evidence="2" id="KW-0238">DNA-binding</keyword>
<protein>
    <recommendedName>
        <fullName evidence="4">Tyr recombinase domain-containing protein</fullName>
    </recommendedName>
</protein>
<evidence type="ECO:0000256" key="3">
    <source>
        <dbReference type="ARBA" id="ARBA00023172"/>
    </source>
</evidence>
<dbReference type="Proteomes" id="UP000252107">
    <property type="component" value="Unassembled WGS sequence"/>
</dbReference>
<comment type="caution">
    <text evidence="5">The sequence shown here is derived from an EMBL/GenBank/DDBJ whole genome shotgun (WGS) entry which is preliminary data.</text>
</comment>
<dbReference type="PROSITE" id="PS51898">
    <property type="entry name" value="TYR_RECOMBINASE"/>
    <property type="match status" value="1"/>
</dbReference>
<comment type="similarity">
    <text evidence="1">Belongs to the 'phage' integrase family.</text>
</comment>
<dbReference type="InterPro" id="IPR011010">
    <property type="entry name" value="DNA_brk_join_enz"/>
</dbReference>
<evidence type="ECO:0000256" key="2">
    <source>
        <dbReference type="ARBA" id="ARBA00023125"/>
    </source>
</evidence>
<dbReference type="PANTHER" id="PTHR30349">
    <property type="entry name" value="PHAGE INTEGRASE-RELATED"/>
    <property type="match status" value="1"/>
</dbReference>
<dbReference type="GO" id="GO:0003677">
    <property type="term" value="F:DNA binding"/>
    <property type="evidence" value="ECO:0007669"/>
    <property type="project" value="UniProtKB-KW"/>
</dbReference>
<gene>
    <name evidence="5" type="ORF">A6770_15000</name>
</gene>
<dbReference type="AlphaFoldDB" id="A0A367RNQ7"/>
<evidence type="ECO:0000313" key="5">
    <source>
        <dbReference type="EMBL" id="RCJ36932.1"/>
    </source>
</evidence>
<evidence type="ECO:0000313" key="6">
    <source>
        <dbReference type="Proteomes" id="UP000252107"/>
    </source>
</evidence>
<dbReference type="GO" id="GO:0015074">
    <property type="term" value="P:DNA integration"/>
    <property type="evidence" value="ECO:0007669"/>
    <property type="project" value="InterPro"/>
</dbReference>
<dbReference type="SUPFAM" id="SSF56349">
    <property type="entry name" value="DNA breaking-rejoining enzymes"/>
    <property type="match status" value="1"/>
</dbReference>
<dbReference type="PANTHER" id="PTHR30349:SF64">
    <property type="entry name" value="PROPHAGE INTEGRASE INTD-RELATED"/>
    <property type="match status" value="1"/>
</dbReference>
<dbReference type="InterPro" id="IPR050090">
    <property type="entry name" value="Tyrosine_recombinase_XerCD"/>
</dbReference>
<dbReference type="InterPro" id="IPR013762">
    <property type="entry name" value="Integrase-like_cat_sf"/>
</dbReference>
<dbReference type="Gene3D" id="1.10.443.10">
    <property type="entry name" value="Intergrase catalytic core"/>
    <property type="match status" value="1"/>
</dbReference>
<keyword evidence="6" id="KW-1185">Reference proteome</keyword>
<dbReference type="Gene3D" id="1.10.150.130">
    <property type="match status" value="1"/>
</dbReference>
<evidence type="ECO:0000259" key="4">
    <source>
        <dbReference type="PROSITE" id="PS51898"/>
    </source>
</evidence>